<evidence type="ECO:0000256" key="1">
    <source>
        <dbReference type="SAM" id="SignalP"/>
    </source>
</evidence>
<protein>
    <submittedName>
        <fullName evidence="2">Uncharacterized protein</fullName>
    </submittedName>
</protein>
<gene>
    <name evidence="2" type="ORF">C5O00_03425</name>
</gene>
<dbReference type="KEGG" id="aue:C5O00_03425"/>
<feature type="chain" id="PRO_5015397566" evidence="1">
    <location>
        <begin position="23"/>
        <end position="232"/>
    </location>
</feature>
<keyword evidence="1" id="KW-0732">Signal</keyword>
<organism evidence="2 3">
    <name type="scientific">Pukyongia salina</name>
    <dbReference type="NCBI Taxonomy" id="2094025"/>
    <lineage>
        <taxon>Bacteria</taxon>
        <taxon>Pseudomonadati</taxon>
        <taxon>Bacteroidota</taxon>
        <taxon>Flavobacteriia</taxon>
        <taxon>Flavobacteriales</taxon>
        <taxon>Flavobacteriaceae</taxon>
        <taxon>Pukyongia</taxon>
    </lineage>
</organism>
<dbReference type="AlphaFoldDB" id="A0A2S0HUH2"/>
<dbReference type="Proteomes" id="UP000238442">
    <property type="component" value="Chromosome"/>
</dbReference>
<keyword evidence="3" id="KW-1185">Reference proteome</keyword>
<feature type="signal peptide" evidence="1">
    <location>
        <begin position="1"/>
        <end position="22"/>
    </location>
</feature>
<accession>A0A2S0HUH2</accession>
<proteinExistence type="predicted"/>
<dbReference type="OrthoDB" id="978006at2"/>
<dbReference type="RefSeq" id="WP_105214964.1">
    <property type="nucleotide sequence ID" value="NZ_CP027062.1"/>
</dbReference>
<sequence>MRRIFILFTLALITFTSSNTIAQGVFNDPETDTYISRRSITMPDHGYTYTGSPYENKAFQPGFVFKDGKILASNVGLRYNAARDEFEIKKSVNTSNYAAKVLVKSEDIYVKIMNRLYVFVDKNEENKTGGYYEVLLDGERISLYKKLSKEFIEGKKAVNSIATDILPMYKEKEQLFLLNENNELTELPNSRNGRINYFSSSKKQIKQHIRDNKLNINKSYDLIKLIRYYNNI</sequence>
<evidence type="ECO:0000313" key="3">
    <source>
        <dbReference type="Proteomes" id="UP000238442"/>
    </source>
</evidence>
<reference evidence="2 3" key="1">
    <citation type="submission" date="2018-02" db="EMBL/GenBank/DDBJ databases">
        <title>Genomic analysis of the strain RR4-38 isolated from a seawater recirculating aquaculture system.</title>
        <authorList>
            <person name="Kim Y.-S."/>
            <person name="Jang Y.H."/>
            <person name="Kim K.-H."/>
        </authorList>
    </citation>
    <scope>NUCLEOTIDE SEQUENCE [LARGE SCALE GENOMIC DNA]</scope>
    <source>
        <strain evidence="2 3">RR4-38</strain>
    </source>
</reference>
<evidence type="ECO:0000313" key="2">
    <source>
        <dbReference type="EMBL" id="AVI50266.1"/>
    </source>
</evidence>
<dbReference type="EMBL" id="CP027062">
    <property type="protein sequence ID" value="AVI50266.1"/>
    <property type="molecule type" value="Genomic_DNA"/>
</dbReference>
<name>A0A2S0HUH2_9FLAO</name>